<comment type="similarity">
    <text evidence="4">Belongs to the alkaline phosphatase family.</text>
</comment>
<dbReference type="CDD" id="cd16012">
    <property type="entry name" value="ALP"/>
    <property type="match status" value="1"/>
</dbReference>
<comment type="caution">
    <text evidence="6">The sequence shown here is derived from an EMBL/GenBank/DDBJ whole genome shotgun (WGS) entry which is preliminary data.</text>
</comment>
<feature type="binding site" evidence="3">
    <location>
        <position position="351"/>
    </location>
    <ligand>
        <name>Zn(2+)</name>
        <dbReference type="ChEBI" id="CHEBI:29105"/>
        <label>2</label>
    </ligand>
</feature>
<evidence type="ECO:0000313" key="6">
    <source>
        <dbReference type="EMBL" id="RSZ56673.1"/>
    </source>
</evidence>
<dbReference type="SUPFAM" id="SSF53649">
    <property type="entry name" value="Alkaline phosphatase-like"/>
    <property type="match status" value="1"/>
</dbReference>
<protein>
    <submittedName>
        <fullName evidence="6">Alkaline phosphatase</fullName>
    </submittedName>
</protein>
<keyword evidence="7" id="KW-1185">Reference proteome</keyword>
<evidence type="ECO:0000256" key="5">
    <source>
        <dbReference type="SAM" id="SignalP"/>
    </source>
</evidence>
<dbReference type="PROSITE" id="PS51257">
    <property type="entry name" value="PROKAR_LIPOPROTEIN"/>
    <property type="match status" value="1"/>
</dbReference>
<dbReference type="AlphaFoldDB" id="A0A430HGM5"/>
<dbReference type="PRINTS" id="PR00113">
    <property type="entry name" value="ALKPHPHTASE"/>
</dbReference>
<dbReference type="InterPro" id="IPR001952">
    <property type="entry name" value="Alkaline_phosphatase"/>
</dbReference>
<dbReference type="PANTHER" id="PTHR11596:SF5">
    <property type="entry name" value="ALKALINE PHOSPHATASE"/>
    <property type="match status" value="1"/>
</dbReference>
<proteinExistence type="inferred from homology"/>
<dbReference type="Proteomes" id="UP000278085">
    <property type="component" value="Unassembled WGS sequence"/>
</dbReference>
<sequence>MRLTLLAAASALAVLAGCASVQPPSQALTHTHAPAKNILFFLGDGMGINTLTAARIYAVGEDGELTLDTLPESAFVKTFSNDAQVTDSAASMSAYMTGVKVNNNVLSMSTDTAAIAPAADAAGNRLAGRCATGRPVATLAELAKRRGMSVGVVTTTRVTDATPGAVFAHVCHRAMENDIAAALVPGGAGYNQALGARGIDVLLGGGSAYFSATTKGGKRADGRDLLAELAAQGVRTVADSAQLNAVDTHSAQPLVGLFAPHDLAFDSMRDAAREPSLPEMAGKAIGILANNPKGFFLVVEGGMIDLALHNSNARRALQETVVFDNTLKAAIAQMRAIDPDLKNTLIVATADHDHALLLNGYARRTGKTTPTEPGVLGLMRRVDNNEIKLDADGAPFTIIGFGNGEHRVQGSRGAVPHLTSAQVSADDYRQEAVVRTEPGYETHSGTDVYLGAIGAGAGRFGGTIDNTRVFELIKAAAGW</sequence>
<feature type="binding site" evidence="3">
    <location>
        <position position="309"/>
    </location>
    <ligand>
        <name>Zn(2+)</name>
        <dbReference type="ChEBI" id="CHEBI:29105"/>
        <label>2</label>
    </ligand>
</feature>
<feature type="binding site" evidence="3">
    <location>
        <position position="160"/>
    </location>
    <ligand>
        <name>Mg(2+)</name>
        <dbReference type="ChEBI" id="CHEBI:18420"/>
    </ligand>
</feature>
<keyword evidence="3" id="KW-0479">Metal-binding</keyword>
<comment type="cofactor">
    <cofactor evidence="3">
        <name>Mg(2+)</name>
        <dbReference type="ChEBI" id="CHEBI:18420"/>
    </cofactor>
    <text evidence="3">Binds 1 Mg(2+) ion.</text>
</comment>
<dbReference type="InterPro" id="IPR017850">
    <property type="entry name" value="Alkaline_phosphatase_core_sf"/>
</dbReference>
<evidence type="ECO:0000313" key="7">
    <source>
        <dbReference type="Proteomes" id="UP000278085"/>
    </source>
</evidence>
<reference evidence="6 7" key="1">
    <citation type="submission" date="2018-12" db="EMBL/GenBank/DDBJ databases">
        <authorList>
            <person name="Yang E."/>
        </authorList>
    </citation>
    <scope>NUCLEOTIDE SEQUENCE [LARGE SCALE GENOMIC DNA]</scope>
    <source>
        <strain evidence="6 7">SOD</strain>
    </source>
</reference>
<name>A0A430HGM5_9BURK</name>
<dbReference type="OrthoDB" id="9794455at2"/>
<evidence type="ECO:0000256" key="1">
    <source>
        <dbReference type="ARBA" id="ARBA00022553"/>
    </source>
</evidence>
<keyword evidence="3" id="KW-0460">Magnesium</keyword>
<keyword evidence="1" id="KW-0597">Phosphoprotein</keyword>
<feature type="chain" id="PRO_5019053858" evidence="5">
    <location>
        <begin position="28"/>
        <end position="479"/>
    </location>
</feature>
<feature type="binding site" evidence="3">
    <location>
        <position position="300"/>
    </location>
    <ligand>
        <name>Mg(2+)</name>
        <dbReference type="ChEBI" id="CHEBI:18420"/>
    </ligand>
</feature>
<dbReference type="GO" id="GO:0046872">
    <property type="term" value="F:metal ion binding"/>
    <property type="evidence" value="ECO:0007669"/>
    <property type="project" value="UniProtKB-KW"/>
</dbReference>
<dbReference type="SMART" id="SM00098">
    <property type="entry name" value="alkPPc"/>
    <property type="match status" value="1"/>
</dbReference>
<feature type="binding site" evidence="3">
    <location>
        <position position="44"/>
    </location>
    <ligand>
        <name>Zn(2+)</name>
        <dbReference type="ChEBI" id="CHEBI:29105"/>
        <label>2</label>
    </ligand>
</feature>
<evidence type="ECO:0000256" key="3">
    <source>
        <dbReference type="PIRSR" id="PIRSR601952-2"/>
    </source>
</evidence>
<comment type="cofactor">
    <cofactor evidence="3">
        <name>Zn(2+)</name>
        <dbReference type="ChEBI" id="CHEBI:29105"/>
    </cofactor>
    <text evidence="3">Binds 2 Zn(2+) ions.</text>
</comment>
<keyword evidence="5" id="KW-0732">Signal</keyword>
<feature type="binding site" evidence="3">
    <location>
        <position position="162"/>
    </location>
    <ligand>
        <name>Mg(2+)</name>
        <dbReference type="ChEBI" id="CHEBI:18420"/>
    </ligand>
</feature>
<feature type="active site" description="Phosphoserine intermediate" evidence="2">
    <location>
        <position position="88"/>
    </location>
</feature>
<keyword evidence="3" id="KW-0862">Zinc</keyword>
<dbReference type="EMBL" id="RXLQ01000013">
    <property type="protein sequence ID" value="RSZ56673.1"/>
    <property type="molecule type" value="Genomic_DNA"/>
</dbReference>
<feature type="binding site" evidence="3">
    <location>
        <position position="443"/>
    </location>
    <ligand>
        <name>Zn(2+)</name>
        <dbReference type="ChEBI" id="CHEBI:29105"/>
        <label>2</label>
    </ligand>
</feature>
<dbReference type="Pfam" id="PF00245">
    <property type="entry name" value="Alk_phosphatase"/>
    <property type="match status" value="1"/>
</dbReference>
<evidence type="ECO:0000256" key="2">
    <source>
        <dbReference type="PIRSR" id="PIRSR601952-1"/>
    </source>
</evidence>
<dbReference type="GO" id="GO:0004035">
    <property type="term" value="F:alkaline phosphatase activity"/>
    <property type="evidence" value="ECO:0007669"/>
    <property type="project" value="TreeGrafter"/>
</dbReference>
<dbReference type="Gene3D" id="3.40.720.10">
    <property type="entry name" value="Alkaline Phosphatase, subunit A"/>
    <property type="match status" value="1"/>
</dbReference>
<feature type="binding site" evidence="3">
    <location>
        <position position="305"/>
    </location>
    <ligand>
        <name>Zn(2+)</name>
        <dbReference type="ChEBI" id="CHEBI:29105"/>
        <label>2</label>
    </ligand>
</feature>
<organism evidence="6 7">
    <name type="scientific">Massilia atriviolacea</name>
    <dbReference type="NCBI Taxonomy" id="2495579"/>
    <lineage>
        <taxon>Bacteria</taxon>
        <taxon>Pseudomonadati</taxon>
        <taxon>Pseudomonadota</taxon>
        <taxon>Betaproteobacteria</taxon>
        <taxon>Burkholderiales</taxon>
        <taxon>Oxalobacteraceae</taxon>
        <taxon>Telluria group</taxon>
        <taxon>Massilia</taxon>
    </lineage>
</organism>
<dbReference type="PANTHER" id="PTHR11596">
    <property type="entry name" value="ALKALINE PHOSPHATASE"/>
    <property type="match status" value="1"/>
</dbReference>
<feature type="binding site" evidence="3">
    <location>
        <position position="44"/>
    </location>
    <ligand>
        <name>Mg(2+)</name>
        <dbReference type="ChEBI" id="CHEBI:18420"/>
    </ligand>
</feature>
<dbReference type="RefSeq" id="WP_126076217.1">
    <property type="nucleotide sequence ID" value="NZ_CP051166.1"/>
</dbReference>
<feature type="signal peptide" evidence="5">
    <location>
        <begin position="1"/>
        <end position="27"/>
    </location>
</feature>
<accession>A0A430HGM5</accession>
<gene>
    <name evidence="6" type="ORF">EJB06_22240</name>
</gene>
<feature type="binding site" evidence="3">
    <location>
        <position position="352"/>
    </location>
    <ligand>
        <name>Zn(2+)</name>
        <dbReference type="ChEBI" id="CHEBI:29105"/>
        <label>2</label>
    </ligand>
</feature>
<evidence type="ECO:0000256" key="4">
    <source>
        <dbReference type="RuleBase" id="RU003946"/>
    </source>
</evidence>